<dbReference type="InterPro" id="IPR050417">
    <property type="entry name" value="Sugar_Epim/Isomerase"/>
</dbReference>
<gene>
    <name evidence="3" type="ORF">ENQ20_19355</name>
</gene>
<sequence length="266" mass="30426">MFYTGYLDFWFTDRPLVERVEAFAELGVRRFCVFAWRQAPLAELVAECRRHHAQLYSTFDADMGSLADPADNEKTLRTWAESLEMAEQYGISVLYIFSNQIDVIEGYERVRALSGNFSQAEQYANVLRQTERILRLVEQTSVEARVESLSRNHFIGQQAVDSPQLAIDWVRRMHHPQFRYTFDTYHQQRGAGDLLWTLEHHIDVISGVHIGDAPTRQEPGTGEINFVNIAAALRRLGYDGEIGLEFSPSKDPASALTVVQQLFPVN</sequence>
<dbReference type="SUPFAM" id="SSF51658">
    <property type="entry name" value="Xylose isomerase-like"/>
    <property type="match status" value="1"/>
</dbReference>
<organism evidence="3">
    <name type="scientific">Caldilinea aerophila</name>
    <dbReference type="NCBI Taxonomy" id="133453"/>
    <lineage>
        <taxon>Bacteria</taxon>
        <taxon>Bacillati</taxon>
        <taxon>Chloroflexota</taxon>
        <taxon>Caldilineae</taxon>
        <taxon>Caldilineales</taxon>
        <taxon>Caldilineaceae</taxon>
        <taxon>Caldilinea</taxon>
    </lineage>
</organism>
<feature type="domain" description="Xylose isomerase-like TIM barrel" evidence="2">
    <location>
        <begin position="32"/>
        <end position="250"/>
    </location>
</feature>
<dbReference type="Pfam" id="PF01261">
    <property type="entry name" value="AP_endonuc_2"/>
    <property type="match status" value="1"/>
</dbReference>
<protein>
    <recommendedName>
        <fullName evidence="2">Xylose isomerase-like TIM barrel domain-containing protein</fullName>
    </recommendedName>
</protein>
<dbReference type="AlphaFoldDB" id="A0A7C1FIF3"/>
<proteinExistence type="predicted"/>
<accession>A0A7C1FIF3</accession>
<dbReference type="InterPro" id="IPR013022">
    <property type="entry name" value="Xyl_isomerase-like_TIM-brl"/>
</dbReference>
<dbReference type="PANTHER" id="PTHR43489">
    <property type="entry name" value="ISOMERASE"/>
    <property type="match status" value="1"/>
</dbReference>
<dbReference type="Gene3D" id="3.20.20.150">
    <property type="entry name" value="Divalent-metal-dependent TIM barrel enzymes"/>
    <property type="match status" value="1"/>
</dbReference>
<dbReference type="GO" id="GO:0016853">
    <property type="term" value="F:isomerase activity"/>
    <property type="evidence" value="ECO:0007669"/>
    <property type="project" value="UniProtKB-KW"/>
</dbReference>
<dbReference type="EMBL" id="DSMG01000196">
    <property type="protein sequence ID" value="HDX33617.1"/>
    <property type="molecule type" value="Genomic_DNA"/>
</dbReference>
<keyword evidence="1" id="KW-0413">Isomerase</keyword>
<dbReference type="InterPro" id="IPR036237">
    <property type="entry name" value="Xyl_isomerase-like_sf"/>
</dbReference>
<evidence type="ECO:0000256" key="1">
    <source>
        <dbReference type="ARBA" id="ARBA00023235"/>
    </source>
</evidence>
<evidence type="ECO:0000313" key="3">
    <source>
        <dbReference type="EMBL" id="HDX33617.1"/>
    </source>
</evidence>
<name>A0A7C1FIF3_9CHLR</name>
<comment type="caution">
    <text evidence="3">The sequence shown here is derived from an EMBL/GenBank/DDBJ whole genome shotgun (WGS) entry which is preliminary data.</text>
</comment>
<reference evidence="3" key="1">
    <citation type="journal article" date="2020" name="mSystems">
        <title>Genome- and Community-Level Interaction Insights into Carbon Utilization and Element Cycling Functions of Hydrothermarchaeota in Hydrothermal Sediment.</title>
        <authorList>
            <person name="Zhou Z."/>
            <person name="Liu Y."/>
            <person name="Xu W."/>
            <person name="Pan J."/>
            <person name="Luo Z.H."/>
            <person name="Li M."/>
        </authorList>
    </citation>
    <scope>NUCLEOTIDE SEQUENCE [LARGE SCALE GENOMIC DNA]</scope>
    <source>
        <strain evidence="3">SpSt-289</strain>
    </source>
</reference>
<evidence type="ECO:0000259" key="2">
    <source>
        <dbReference type="Pfam" id="PF01261"/>
    </source>
</evidence>